<dbReference type="Pfam" id="PF12771">
    <property type="entry name" value="SusD-like_2"/>
    <property type="match status" value="1"/>
</dbReference>
<evidence type="ECO:0000313" key="2">
    <source>
        <dbReference type="Proteomes" id="UP000286246"/>
    </source>
</evidence>
<dbReference type="InterPro" id="IPR011990">
    <property type="entry name" value="TPR-like_helical_dom_sf"/>
</dbReference>
<dbReference type="PROSITE" id="PS51257">
    <property type="entry name" value="PROKAR_LIPOPROTEIN"/>
    <property type="match status" value="1"/>
</dbReference>
<accession>A0A420AIW1</accession>
<dbReference type="EMBL" id="RAPY01000006">
    <property type="protein sequence ID" value="RKE44363.1"/>
    <property type="molecule type" value="Genomic_DNA"/>
</dbReference>
<dbReference type="AlphaFoldDB" id="A0A420AIW1"/>
<dbReference type="RefSeq" id="WP_120261472.1">
    <property type="nucleotide sequence ID" value="NZ_RAPY01000006.1"/>
</dbReference>
<name>A0A420AIW1_SPHD1</name>
<gene>
    <name evidence="1" type="ORF">DFQ12_4832</name>
</gene>
<reference evidence="1 2" key="1">
    <citation type="submission" date="2018-09" db="EMBL/GenBank/DDBJ databases">
        <title>Genomic Encyclopedia of Type Strains, Phase III (KMG-III): the genomes of soil and plant-associated and newly described type strains.</title>
        <authorList>
            <person name="Whitman W."/>
        </authorList>
    </citation>
    <scope>NUCLEOTIDE SEQUENCE [LARGE SCALE GENOMIC DNA]</scope>
    <source>
        <strain evidence="1 2">CECT 7938</strain>
    </source>
</reference>
<sequence length="584" mass="67065">MKKISIVIASVFILFTGCKKTLDKEFTNPEIYDKTGNLFSGLFTSTLYQWKFYVQDYGEWWWDIAGTGAMGVSGYTQVSQRYITDRYAWFSLYDDLSGVNGFGSENQLWQNRMKAFYERANAWAVIKDNLANVSGQELDDNIIYYHLVTVVKDYAALLTVDFYNSIPYSEAFRGKDRLFFPKYDDPKEIYLSVLGDLKKISDELPAAYGKMSPAAVSTFKNQDIAFRGDINKWLQYINALRLKYALRISGVDENTAKTHINETLAKNNLPTTDMVWQMPYDLDPRNGGEWVRGLFEGWAGTFIPNIIIKRMNYGTSAYEKGVDDPRLPVIAFPTKHSNFAESIGDYRGVSMNADAQKPIYDGGEKYYTGGPNGNISDHFNQNSKSLYNFANITMNKKFPVYMMSQAEVDLILAEITLKNLGNTGRTADAHIKNAISNSTNFWYNRSDESDFQKSQLILHPAKPAASDVTKYSDFIAAKYNAKTNADDKLEIIMQQKYIHLNIMCPYELWTEVRRTRHPKLEPMTFNGKVMKPFPERLRYPTAEQQNNPDNYAKVKSDDNFTNPIFWVPQNLRNVNPYWSNSNFE</sequence>
<evidence type="ECO:0000313" key="1">
    <source>
        <dbReference type="EMBL" id="RKE44363.1"/>
    </source>
</evidence>
<dbReference type="OrthoDB" id="9766256at2"/>
<dbReference type="Proteomes" id="UP000286246">
    <property type="component" value="Unassembled WGS sequence"/>
</dbReference>
<keyword evidence="2" id="KW-1185">Reference proteome</keyword>
<comment type="caution">
    <text evidence="1">The sequence shown here is derived from an EMBL/GenBank/DDBJ whole genome shotgun (WGS) entry which is preliminary data.</text>
</comment>
<proteinExistence type="predicted"/>
<dbReference type="SUPFAM" id="SSF48452">
    <property type="entry name" value="TPR-like"/>
    <property type="match status" value="1"/>
</dbReference>
<dbReference type="InterPro" id="IPR041662">
    <property type="entry name" value="SusD-like_2"/>
</dbReference>
<dbReference type="Gene3D" id="1.25.40.390">
    <property type="match status" value="1"/>
</dbReference>
<protein>
    <submittedName>
        <fullName evidence="1">SusD-like starch-binding protein associating with outer membrane</fullName>
    </submittedName>
</protein>
<organism evidence="1 2">
    <name type="scientific">Sphingobacterium detergens</name>
    <dbReference type="NCBI Taxonomy" id="1145106"/>
    <lineage>
        <taxon>Bacteria</taxon>
        <taxon>Pseudomonadati</taxon>
        <taxon>Bacteroidota</taxon>
        <taxon>Sphingobacteriia</taxon>
        <taxon>Sphingobacteriales</taxon>
        <taxon>Sphingobacteriaceae</taxon>
        <taxon>Sphingobacterium</taxon>
    </lineage>
</organism>